<proteinExistence type="predicted"/>
<gene>
    <name evidence="1" type="ORF">B1B_12788</name>
</gene>
<organism evidence="1">
    <name type="scientific">mine drainage metagenome</name>
    <dbReference type="NCBI Taxonomy" id="410659"/>
    <lineage>
        <taxon>unclassified sequences</taxon>
        <taxon>metagenomes</taxon>
        <taxon>ecological metagenomes</taxon>
    </lineage>
</organism>
<reference evidence="1" key="2">
    <citation type="journal article" date="2014" name="ISME J.">
        <title>Microbial stratification in low pH oxic and suboxic macroscopic growths along an acid mine drainage.</title>
        <authorList>
            <person name="Mendez-Garcia C."/>
            <person name="Mesa V."/>
            <person name="Sprenger R.R."/>
            <person name="Richter M."/>
            <person name="Diez M.S."/>
            <person name="Solano J."/>
            <person name="Bargiela R."/>
            <person name="Golyshina O.V."/>
            <person name="Manteca A."/>
            <person name="Ramos J.L."/>
            <person name="Gallego J.R."/>
            <person name="Llorente I."/>
            <person name="Martins Dos Santos V.A."/>
            <person name="Jensen O.N."/>
            <person name="Pelaez A.I."/>
            <person name="Sanchez J."/>
            <person name="Ferrer M."/>
        </authorList>
    </citation>
    <scope>NUCLEOTIDE SEQUENCE</scope>
</reference>
<evidence type="ECO:0000313" key="1">
    <source>
        <dbReference type="EMBL" id="EQD45984.1"/>
    </source>
</evidence>
<dbReference type="EMBL" id="AUZY01008402">
    <property type="protein sequence ID" value="EQD45984.1"/>
    <property type="molecule type" value="Genomic_DNA"/>
</dbReference>
<protein>
    <submittedName>
        <fullName evidence="1">Uncharacterized protein</fullName>
    </submittedName>
</protein>
<comment type="caution">
    <text evidence="1">The sequence shown here is derived from an EMBL/GenBank/DDBJ whole genome shotgun (WGS) entry which is preliminary data.</text>
</comment>
<dbReference type="AlphaFoldDB" id="T1AZB1"/>
<accession>T1AZB1</accession>
<reference evidence="1" key="1">
    <citation type="submission" date="2013-08" db="EMBL/GenBank/DDBJ databases">
        <authorList>
            <person name="Mendez C."/>
            <person name="Richter M."/>
            <person name="Ferrer M."/>
            <person name="Sanchez J."/>
        </authorList>
    </citation>
    <scope>NUCLEOTIDE SEQUENCE</scope>
</reference>
<feature type="non-terminal residue" evidence="1">
    <location>
        <position position="1"/>
    </location>
</feature>
<name>T1AZB1_9ZZZZ</name>
<sequence>THLGISPGTLRKYYRRELDTGIVAANMAVAGTLFKLATKGENVTAMIFWLKCRAHWHEKDADGGADQPIVVNIYNGLPN</sequence>